<keyword evidence="3" id="KW-1185">Reference proteome</keyword>
<protein>
    <submittedName>
        <fullName evidence="2">Uncharacterized protein</fullName>
    </submittedName>
</protein>
<proteinExistence type="predicted"/>
<dbReference type="EMBL" id="CAJNJA010024449">
    <property type="protein sequence ID" value="CAE7526615.1"/>
    <property type="molecule type" value="Genomic_DNA"/>
</dbReference>
<dbReference type="Proteomes" id="UP000601435">
    <property type="component" value="Unassembled WGS sequence"/>
</dbReference>
<reference evidence="2" key="1">
    <citation type="submission" date="2021-02" db="EMBL/GenBank/DDBJ databases">
        <authorList>
            <person name="Dougan E. K."/>
            <person name="Rhodes N."/>
            <person name="Thang M."/>
            <person name="Chan C."/>
        </authorList>
    </citation>
    <scope>NUCLEOTIDE SEQUENCE</scope>
</reference>
<accession>A0A812TCB1</accession>
<feature type="compositionally biased region" description="Low complexity" evidence="1">
    <location>
        <begin position="116"/>
        <end position="128"/>
    </location>
</feature>
<feature type="region of interest" description="Disordered" evidence="1">
    <location>
        <begin position="16"/>
        <end position="131"/>
    </location>
</feature>
<evidence type="ECO:0000256" key="1">
    <source>
        <dbReference type="SAM" id="MobiDB-lite"/>
    </source>
</evidence>
<sequence length="1033" mass="115508">MDLTGFGDAQQVVVLSSPKKGTKAAAPLAIADGDVNEKLDTEEVKAKDAQDTTDLLAENPDFEVGAKDTQDAKDLLTENPDLEVEAKDPEDKEADNTQETQAEDAVETKEQDAGSDSDSSYSSSSSSSWTLPTDWGSWTSEWHDVWQEALYLPERSAGESQEKADIAMTMLRAVHRAKLQWDRANSFLALHTMEHAIIAAKMTHIGSLIHNINDSREFCIKDLPLIDAPNNKGQKFKEFFHIVEGVSAADCDLIRNIYNSDPLKVNELPDSVRPRDALGDSCVLQLAISPEQDGTYTVLKFFHSTAFIPLGLAKAFCAQKVSVINYQVANNNDHVKCAFLYILQRLQGEQWLTFISFNTQREWNLHSKVDVDYREQVAAPAWLPDLRDGSLAPKGGSRRFQSLIWGLLGLLLSAPASPLPFSPLLLGLGQKRDPLLLRPGGWCWELLLEDFHEGLALHPNRFEPHLDQLGAGVVSAKAMKKDDSGDGKNWEPSDDELRAGIAYISDYAPLSNTKNEQFLWCLLNVRDRASPIYGWPHHVVNKACINRTTGNSQTDPEYFFPLLLHDLDQTFLEKVVPMVMPTMTGHGLILLGRAGVGKTPTAIILALAVARHLVVIRGLDGHIPGFRRSKQIDGFRERPGELHVPVLLDDPLLCSMNMEDLKSFLDVAENTLVEPNINMGDKTGWEAFKDMFSPAVNNAFLPHVMAILRRSSVVIHRFDSCSMLKDWLKPTNKKFYNLYKEGQHVKYPGYQEALEAEANLVSELLASPSEKEYLARGRSHDQWAERYGAELTTPRSNMSTAAITTSPAMTSPPAKQQRKTYGPNFVWDLSHKYNTATPKNIEELWALFVGTKIGFTVDYLKYHSFLEFCACELCPLQLHLSIKIGDEITPQALRAYHQHLHLKVFPPNRKSTVKELVADGHQKAHIKCANSRKHAGKPPSHGRIKPFGHGWFMLVHPRDLRILAFKSMSVPDNNAILHDSLLEILPLYKNLDGVIMDRACGFLPTAQADKNLKQIKHWSMVGYEIYGGKLLSV</sequence>
<feature type="compositionally biased region" description="Basic and acidic residues" evidence="1">
    <location>
        <begin position="35"/>
        <end position="50"/>
    </location>
</feature>
<name>A0A812TCB1_9DINO</name>
<evidence type="ECO:0000313" key="3">
    <source>
        <dbReference type="Proteomes" id="UP000601435"/>
    </source>
</evidence>
<gene>
    <name evidence="2" type="ORF">SNEC2469_LOCUS15094</name>
</gene>
<organism evidence="2 3">
    <name type="scientific">Symbiodinium necroappetens</name>
    <dbReference type="NCBI Taxonomy" id="1628268"/>
    <lineage>
        <taxon>Eukaryota</taxon>
        <taxon>Sar</taxon>
        <taxon>Alveolata</taxon>
        <taxon>Dinophyceae</taxon>
        <taxon>Suessiales</taxon>
        <taxon>Symbiodiniaceae</taxon>
        <taxon>Symbiodinium</taxon>
    </lineage>
</organism>
<evidence type="ECO:0000313" key="2">
    <source>
        <dbReference type="EMBL" id="CAE7526615.1"/>
    </source>
</evidence>
<feature type="compositionally biased region" description="Basic and acidic residues" evidence="1">
    <location>
        <begin position="64"/>
        <end position="76"/>
    </location>
</feature>
<dbReference type="OrthoDB" id="409498at2759"/>
<comment type="caution">
    <text evidence="2">The sequence shown here is derived from an EMBL/GenBank/DDBJ whole genome shotgun (WGS) entry which is preliminary data.</text>
</comment>
<dbReference type="AlphaFoldDB" id="A0A812TCB1"/>